<sequence>MLMVTSKDKFLNQFSLLVEKLTNYISNALTRILHSDYVFHDLIELFLVYEYCEFVSLGMLIFFNFEQFYTFNMLTIFI</sequence>
<gene>
    <name evidence="1" type="ORF">KUTeg_019757</name>
</gene>
<dbReference type="Proteomes" id="UP001217089">
    <property type="component" value="Unassembled WGS sequence"/>
</dbReference>
<keyword evidence="2" id="KW-1185">Reference proteome</keyword>
<organism evidence="1 2">
    <name type="scientific">Tegillarca granosa</name>
    <name type="common">Malaysian cockle</name>
    <name type="synonym">Anadara granosa</name>
    <dbReference type="NCBI Taxonomy" id="220873"/>
    <lineage>
        <taxon>Eukaryota</taxon>
        <taxon>Metazoa</taxon>
        <taxon>Spiralia</taxon>
        <taxon>Lophotrochozoa</taxon>
        <taxon>Mollusca</taxon>
        <taxon>Bivalvia</taxon>
        <taxon>Autobranchia</taxon>
        <taxon>Pteriomorphia</taxon>
        <taxon>Arcoida</taxon>
        <taxon>Arcoidea</taxon>
        <taxon>Arcidae</taxon>
        <taxon>Tegillarca</taxon>
    </lineage>
</organism>
<accession>A0ABQ9EG12</accession>
<reference evidence="1 2" key="1">
    <citation type="submission" date="2022-12" db="EMBL/GenBank/DDBJ databases">
        <title>Chromosome-level genome of Tegillarca granosa.</title>
        <authorList>
            <person name="Kim J."/>
        </authorList>
    </citation>
    <scope>NUCLEOTIDE SEQUENCE [LARGE SCALE GENOMIC DNA]</scope>
    <source>
        <strain evidence="1">Teg-2019</strain>
        <tissue evidence="1">Adductor muscle</tissue>
    </source>
</reference>
<name>A0ABQ9EG12_TEGGR</name>
<protein>
    <submittedName>
        <fullName evidence="1">Uncharacterized protein</fullName>
    </submittedName>
</protein>
<proteinExistence type="predicted"/>
<comment type="caution">
    <text evidence="1">The sequence shown here is derived from an EMBL/GenBank/DDBJ whole genome shotgun (WGS) entry which is preliminary data.</text>
</comment>
<evidence type="ECO:0000313" key="2">
    <source>
        <dbReference type="Proteomes" id="UP001217089"/>
    </source>
</evidence>
<evidence type="ECO:0000313" key="1">
    <source>
        <dbReference type="EMBL" id="KAJ8303361.1"/>
    </source>
</evidence>
<dbReference type="EMBL" id="JARBDR010000917">
    <property type="protein sequence ID" value="KAJ8303361.1"/>
    <property type="molecule type" value="Genomic_DNA"/>
</dbReference>